<evidence type="ECO:0000313" key="8">
    <source>
        <dbReference type="Proteomes" id="UP000612899"/>
    </source>
</evidence>
<dbReference type="RefSeq" id="WP_203914565.1">
    <property type="nucleotide sequence ID" value="NZ_BONY01000109.1"/>
</dbReference>
<sequence length="391" mass="42412">MPSRYVIVGGGIVGLATAHRILQDLPDADVTVLEKETAVGTHQTGHNSGVIHAGVYYKPGSLKALLCKAGSRSMADFCAEHGIPVKVCGKLIVATEEAELGRLRELYERSVANGLEVKLLDGPAAREFEPHVAALQAMHVASTGITDFAQVCRVLAELLVKGGAQVRLGTRVTGIRADRVLTDRGEIPYDTLVNCAGLHADRVARLAGADPQVRIVPFRGEYYELKPQRRDLVNGLIYPVPDPQFPFLGVHFTAMIDGNVHAGPNAVLAFKREGYRWRNVSIRDLAESAGYRGMWKLGRKHWRYGLDEMRRSLSPKRFAASLARLVPEVTLADLTPSGAGVRAQAIRPDGSLVDDFLIVRHGRQVHVLNAPSPAATSSLEIAKHIVAQLSA</sequence>
<evidence type="ECO:0000259" key="6">
    <source>
        <dbReference type="Pfam" id="PF01266"/>
    </source>
</evidence>
<keyword evidence="8" id="KW-1185">Reference proteome</keyword>
<evidence type="ECO:0000256" key="5">
    <source>
        <dbReference type="ARBA" id="ARBA00037941"/>
    </source>
</evidence>
<dbReference type="InterPro" id="IPR006076">
    <property type="entry name" value="FAD-dep_OxRdtase"/>
</dbReference>
<dbReference type="EMBL" id="BONY01000109">
    <property type="protein sequence ID" value="GIH10844.1"/>
    <property type="molecule type" value="Genomic_DNA"/>
</dbReference>
<gene>
    <name evidence="7" type="ORF">Rhe02_89110</name>
</gene>
<feature type="domain" description="FAD dependent oxidoreductase" evidence="6">
    <location>
        <begin position="5"/>
        <end position="386"/>
    </location>
</feature>
<dbReference type="Gene3D" id="3.50.50.60">
    <property type="entry name" value="FAD/NAD(P)-binding domain"/>
    <property type="match status" value="1"/>
</dbReference>
<evidence type="ECO:0000256" key="1">
    <source>
        <dbReference type="ARBA" id="ARBA00001974"/>
    </source>
</evidence>
<comment type="similarity">
    <text evidence="5">Belongs to the L2HGDH family.</text>
</comment>
<dbReference type="PANTHER" id="PTHR43104:SF2">
    <property type="entry name" value="L-2-HYDROXYGLUTARATE DEHYDROGENASE, MITOCHONDRIAL"/>
    <property type="match status" value="1"/>
</dbReference>
<evidence type="ECO:0000256" key="4">
    <source>
        <dbReference type="ARBA" id="ARBA00023002"/>
    </source>
</evidence>
<evidence type="ECO:0000313" key="7">
    <source>
        <dbReference type="EMBL" id="GIH10844.1"/>
    </source>
</evidence>
<proteinExistence type="inferred from homology"/>
<dbReference type="Gene3D" id="3.30.9.10">
    <property type="entry name" value="D-Amino Acid Oxidase, subunit A, domain 2"/>
    <property type="match status" value="1"/>
</dbReference>
<organism evidence="7 8">
    <name type="scientific">Rhizocola hellebori</name>
    <dbReference type="NCBI Taxonomy" id="1392758"/>
    <lineage>
        <taxon>Bacteria</taxon>
        <taxon>Bacillati</taxon>
        <taxon>Actinomycetota</taxon>
        <taxon>Actinomycetes</taxon>
        <taxon>Micromonosporales</taxon>
        <taxon>Micromonosporaceae</taxon>
        <taxon>Rhizocola</taxon>
    </lineage>
</organism>
<dbReference type="Proteomes" id="UP000612899">
    <property type="component" value="Unassembled WGS sequence"/>
</dbReference>
<evidence type="ECO:0000256" key="2">
    <source>
        <dbReference type="ARBA" id="ARBA00022630"/>
    </source>
</evidence>
<accession>A0A8J3QGU1</accession>
<name>A0A8J3QGU1_9ACTN</name>
<dbReference type="GO" id="GO:0047545">
    <property type="term" value="F:(S)-2-hydroxyglutarate dehydrogenase activity"/>
    <property type="evidence" value="ECO:0007669"/>
    <property type="project" value="TreeGrafter"/>
</dbReference>
<dbReference type="NCBIfam" id="NF008726">
    <property type="entry name" value="PRK11728.1"/>
    <property type="match status" value="1"/>
</dbReference>
<keyword evidence="3" id="KW-0274">FAD</keyword>
<reference evidence="7" key="1">
    <citation type="submission" date="2021-01" db="EMBL/GenBank/DDBJ databases">
        <title>Whole genome shotgun sequence of Rhizocola hellebori NBRC 109834.</title>
        <authorList>
            <person name="Komaki H."/>
            <person name="Tamura T."/>
        </authorList>
    </citation>
    <scope>NUCLEOTIDE SEQUENCE</scope>
    <source>
        <strain evidence="7">NBRC 109834</strain>
    </source>
</reference>
<dbReference type="Pfam" id="PF01266">
    <property type="entry name" value="DAO"/>
    <property type="match status" value="1"/>
</dbReference>
<comment type="cofactor">
    <cofactor evidence="1">
        <name>FAD</name>
        <dbReference type="ChEBI" id="CHEBI:57692"/>
    </cofactor>
</comment>
<dbReference type="PANTHER" id="PTHR43104">
    <property type="entry name" value="L-2-HYDROXYGLUTARATE DEHYDROGENASE, MITOCHONDRIAL"/>
    <property type="match status" value="1"/>
</dbReference>
<dbReference type="GO" id="GO:0005737">
    <property type="term" value="C:cytoplasm"/>
    <property type="evidence" value="ECO:0007669"/>
    <property type="project" value="TreeGrafter"/>
</dbReference>
<keyword evidence="2" id="KW-0285">Flavoprotein</keyword>
<dbReference type="AlphaFoldDB" id="A0A8J3QGU1"/>
<comment type="caution">
    <text evidence="7">The sequence shown here is derived from an EMBL/GenBank/DDBJ whole genome shotgun (WGS) entry which is preliminary data.</text>
</comment>
<dbReference type="InterPro" id="IPR036188">
    <property type="entry name" value="FAD/NAD-bd_sf"/>
</dbReference>
<dbReference type="SUPFAM" id="SSF51905">
    <property type="entry name" value="FAD/NAD(P)-binding domain"/>
    <property type="match status" value="1"/>
</dbReference>
<keyword evidence="4" id="KW-0560">Oxidoreductase</keyword>
<evidence type="ECO:0000256" key="3">
    <source>
        <dbReference type="ARBA" id="ARBA00022827"/>
    </source>
</evidence>
<protein>
    <submittedName>
        <fullName evidence="7">Hydroxyglutarate oxidase</fullName>
    </submittedName>
</protein>